<proteinExistence type="predicted"/>
<dbReference type="Pfam" id="PF01145">
    <property type="entry name" value="Band_7"/>
    <property type="match status" value="1"/>
</dbReference>
<dbReference type="InterPro" id="IPR001107">
    <property type="entry name" value="Band_7"/>
</dbReference>
<accession>A0ABM7WW85</accession>
<reference evidence="4" key="1">
    <citation type="journal article" date="2022" name="Int. J. Syst. Evol. Microbiol.">
        <title>Anaeromyxobacter oryzae sp. nov., Anaeromyxobacter diazotrophicus sp. nov. and Anaeromyxobacter paludicola sp. nov., isolated from paddy soils.</title>
        <authorList>
            <person name="Itoh H."/>
            <person name="Xu Z."/>
            <person name="Mise K."/>
            <person name="Masuda Y."/>
            <person name="Ushijima N."/>
            <person name="Hayakawa C."/>
            <person name="Shiratori Y."/>
            <person name="Senoo K."/>
        </authorList>
    </citation>
    <scope>NUCLEOTIDE SEQUENCE [LARGE SCALE GENOMIC DNA]</scope>
    <source>
        <strain evidence="4">Red232</strain>
    </source>
</reference>
<gene>
    <name evidence="3" type="ORF">AMOR_27540</name>
</gene>
<sequence length="513" mass="56064">MAQLLHDRNGFEPVVITDDAVGIVTVHDGPSLPQGEVIAPTVGDRPEDAERYHNNFQDPERFLAAGGLRGRQLQVLVEGTYYLNRLFATVDLIPKTVIEVGHVGVVVSYTGHAGVDLSGDGYRHGEMVRSGERGVWSEPLLPGKYAFNTYAGKVLTVPTTNFILKWVKGETGVHRYDENLSEVVLITKDAFEPTLPLSVVVHIDYKKAPLVIQQFGDVKRLVEQTLDPMVSAYFKNVGQTRTLIQLIQDRSEIQRLAGEQMRGKFDGYSLELKEVLIGTPQSQPNDRAIESILTQLRSRQIAEEQVETYSRQEKAAVKERELREAEARAKQQTAITESELSITVQSNTGKADYQRSVQQASQIRALAEAEADKVKLMGGGEAERVKRLAEAEAEKAAKVGVAQALAIEEQVRAYGGPQLQLTQQVLSRFAEAVETSRVDVVPKIVVGGAAGTGGATGSSGSSLFESLLALLLSDRLGAKVGEPAEPRDPDMQAYRDRIRNEVVGKLQGNGSAR</sequence>
<evidence type="ECO:0000256" key="1">
    <source>
        <dbReference type="SAM" id="Coils"/>
    </source>
</evidence>
<keyword evidence="1" id="KW-0175">Coiled coil</keyword>
<keyword evidence="4" id="KW-1185">Reference proteome</keyword>
<feature type="domain" description="Band 7" evidence="2">
    <location>
        <begin position="97"/>
        <end position="308"/>
    </location>
</feature>
<protein>
    <recommendedName>
        <fullName evidence="2">Band 7 domain-containing protein</fullName>
    </recommendedName>
</protein>
<evidence type="ECO:0000313" key="3">
    <source>
        <dbReference type="EMBL" id="BDG03758.1"/>
    </source>
</evidence>
<name>A0ABM7WW85_9BACT</name>
<evidence type="ECO:0000259" key="2">
    <source>
        <dbReference type="Pfam" id="PF01145"/>
    </source>
</evidence>
<organism evidence="3 4">
    <name type="scientific">Anaeromyxobacter oryzae</name>
    <dbReference type="NCBI Taxonomy" id="2918170"/>
    <lineage>
        <taxon>Bacteria</taxon>
        <taxon>Pseudomonadati</taxon>
        <taxon>Myxococcota</taxon>
        <taxon>Myxococcia</taxon>
        <taxon>Myxococcales</taxon>
        <taxon>Cystobacterineae</taxon>
        <taxon>Anaeromyxobacteraceae</taxon>
        <taxon>Anaeromyxobacter</taxon>
    </lineage>
</organism>
<evidence type="ECO:0000313" key="4">
    <source>
        <dbReference type="Proteomes" id="UP001162891"/>
    </source>
</evidence>
<dbReference type="Proteomes" id="UP001162891">
    <property type="component" value="Chromosome"/>
</dbReference>
<dbReference type="RefSeq" id="WP_248362077.1">
    <property type="nucleotide sequence ID" value="NZ_AP025591.1"/>
</dbReference>
<feature type="coiled-coil region" evidence="1">
    <location>
        <begin position="299"/>
        <end position="335"/>
    </location>
</feature>
<dbReference type="EMBL" id="AP025591">
    <property type="protein sequence ID" value="BDG03758.1"/>
    <property type="molecule type" value="Genomic_DNA"/>
</dbReference>